<organism evidence="1 2">
    <name type="scientific">Aristaeella hokkaidonensis</name>
    <dbReference type="NCBI Taxonomy" id="3046382"/>
    <lineage>
        <taxon>Bacteria</taxon>
        <taxon>Bacillati</taxon>
        <taxon>Bacillota</taxon>
        <taxon>Clostridia</taxon>
        <taxon>Eubacteriales</taxon>
        <taxon>Aristaeellaceae</taxon>
        <taxon>Aristaeella</taxon>
    </lineage>
</organism>
<dbReference type="Proteomes" id="UP000682782">
    <property type="component" value="Chromosome"/>
</dbReference>
<sequence length="430" mass="47279">MKKIGKFLSSMPFAITLLVLLAAACAFSSTVSQGQAYEYYAAQYGERTAGLILALHLDDAFHSWWFIGLSVFLCLNLLCCNLIRLPGLLKRVRTFAKPDGTTASNATAEAEGTGDPRRLFAALHMPSVRESENGQLYATGNRAGFWGAWVCHLGILLLILGFALGQITMKQYTVYALPGQTKGMDDSGLQVTVDDLQILRAESGAVQQYTAELTVLDPVNHTEEKGTTGVNAPANLYGYKFFQNSVGWGADVRVLKNGQELQKEGLCVGEFFAISDKPELVIYFPAFYPDYSGEPKQSDPSLPVKDPAYLYQVYYQGQILGMNVLKAGEELTIDEYTVLFENPRNYTLLAVKRDVFTWLVLLGGLVTLAGLVMAFWLQPRAVCAVKEGENWHVFGRCQKGGVLFREEFLKAAAETGFTPCKSSDIEGDDA</sequence>
<accession>A0AC61N1T9</accession>
<name>A0AC61N1T9_9FIRM</name>
<keyword evidence="2" id="KW-1185">Reference proteome</keyword>
<gene>
    <name evidence="1" type="ORF">JYE49_01245</name>
</gene>
<protein>
    <submittedName>
        <fullName evidence="1">Cytochrome c biogenesis protein ResB</fullName>
    </submittedName>
</protein>
<evidence type="ECO:0000313" key="1">
    <source>
        <dbReference type="EMBL" id="QUC67364.1"/>
    </source>
</evidence>
<reference evidence="1" key="1">
    <citation type="submission" date="2021-01" db="EMBL/GenBank/DDBJ databases">
        <title>Complete genome sequence of Clostridiales bacterium R-7.</title>
        <authorList>
            <person name="Mahoney-Kurpe S.C."/>
            <person name="Palevich N."/>
            <person name="Koike S."/>
            <person name="Moon C.D."/>
            <person name="Attwood G.T."/>
        </authorList>
    </citation>
    <scope>NUCLEOTIDE SEQUENCE</scope>
    <source>
        <strain evidence="1">R-7</strain>
    </source>
</reference>
<dbReference type="EMBL" id="CP068393">
    <property type="protein sequence ID" value="QUC67364.1"/>
    <property type="molecule type" value="Genomic_DNA"/>
</dbReference>
<evidence type="ECO:0000313" key="2">
    <source>
        <dbReference type="Proteomes" id="UP000682782"/>
    </source>
</evidence>
<proteinExistence type="predicted"/>